<evidence type="ECO:0000313" key="1">
    <source>
        <dbReference type="EMBL" id="MCZ2572825.1"/>
    </source>
</evidence>
<organism evidence="1 2">
    <name type="scientific">Bacteroides fragilis</name>
    <dbReference type="NCBI Taxonomy" id="817"/>
    <lineage>
        <taxon>Bacteria</taxon>
        <taxon>Pseudomonadati</taxon>
        <taxon>Bacteroidota</taxon>
        <taxon>Bacteroidia</taxon>
        <taxon>Bacteroidales</taxon>
        <taxon>Bacteroidaceae</taxon>
        <taxon>Bacteroides</taxon>
    </lineage>
</organism>
<dbReference type="EMBL" id="JAPUAV010000011">
    <property type="protein sequence ID" value="MCZ2572825.1"/>
    <property type="molecule type" value="Genomic_DNA"/>
</dbReference>
<name>A0A9Q4NXZ6_BACFG</name>
<proteinExistence type="predicted"/>
<protein>
    <submittedName>
        <fullName evidence="1">Uncharacterized protein</fullName>
    </submittedName>
</protein>
<accession>A0A9Q4NXZ6</accession>
<gene>
    <name evidence="1" type="ORF">O1420_15710</name>
</gene>
<dbReference type="AlphaFoldDB" id="A0A9Q4NXZ6"/>
<reference evidence="1" key="1">
    <citation type="submission" date="2022-12" db="EMBL/GenBank/DDBJ databases">
        <title>Development of a Multilocus Sequence Typing Scheme for Bacteroides fragilis Based on Whole Genome Sequencing Data and Clinical Application.</title>
        <authorList>
            <person name="Nielsen F.D."/>
            <person name="Justesen U.S."/>
        </authorList>
    </citation>
    <scope>NUCLEOTIDE SEQUENCE</scope>
    <source>
        <strain evidence="1">BF_BC_VIB_DK_2012_57</strain>
    </source>
</reference>
<dbReference type="RefSeq" id="WP_269104157.1">
    <property type="nucleotide sequence ID" value="NZ_JAPUAV010000011.1"/>
</dbReference>
<comment type="caution">
    <text evidence="1">The sequence shown here is derived from an EMBL/GenBank/DDBJ whole genome shotgun (WGS) entry which is preliminary data.</text>
</comment>
<evidence type="ECO:0000313" key="2">
    <source>
        <dbReference type="Proteomes" id="UP001078742"/>
    </source>
</evidence>
<dbReference type="Proteomes" id="UP001078742">
    <property type="component" value="Unassembled WGS sequence"/>
</dbReference>
<sequence length="82" mass="9435">MIDLKKLERMLDEALEKETSESLRNWLLLKKAKSLSNFTGEGEEFIPINSTCCDFIVSSMDRKEKYRTKLADDNAFDNNLAA</sequence>